<dbReference type="GO" id="GO:0051287">
    <property type="term" value="F:NAD binding"/>
    <property type="evidence" value="ECO:0007669"/>
    <property type="project" value="InterPro"/>
</dbReference>
<proteinExistence type="predicted"/>
<name>A0A1M6CEF2_9PROT</name>
<dbReference type="Proteomes" id="UP000184387">
    <property type="component" value="Unassembled WGS sequence"/>
</dbReference>
<keyword evidence="1" id="KW-0560">Oxidoreductase</keyword>
<dbReference type="InterPro" id="IPR013328">
    <property type="entry name" value="6PGD_dom2"/>
</dbReference>
<organism evidence="4 5">
    <name type="scientific">Muricoccus roseus</name>
    <dbReference type="NCBI Taxonomy" id="198092"/>
    <lineage>
        <taxon>Bacteria</taxon>
        <taxon>Pseudomonadati</taxon>
        <taxon>Pseudomonadota</taxon>
        <taxon>Alphaproteobacteria</taxon>
        <taxon>Acetobacterales</taxon>
        <taxon>Roseomonadaceae</taxon>
        <taxon>Muricoccus</taxon>
    </lineage>
</organism>
<evidence type="ECO:0000259" key="3">
    <source>
        <dbReference type="Pfam" id="PF02317"/>
    </source>
</evidence>
<dbReference type="STRING" id="198092.SAMN02745194_00679"/>
<accession>A0A1M6CEF2</accession>
<feature type="domain" description="Opine dehydrogenase" evidence="3">
    <location>
        <begin position="185"/>
        <end position="328"/>
    </location>
</feature>
<evidence type="ECO:0000256" key="1">
    <source>
        <dbReference type="ARBA" id="ARBA00023002"/>
    </source>
</evidence>
<dbReference type="Pfam" id="PF01210">
    <property type="entry name" value="NAD_Gly3P_dh_N"/>
    <property type="match status" value="1"/>
</dbReference>
<reference evidence="4 5" key="1">
    <citation type="submission" date="2016-11" db="EMBL/GenBank/DDBJ databases">
        <authorList>
            <person name="Jaros S."/>
            <person name="Januszkiewicz K."/>
            <person name="Wedrychowicz H."/>
        </authorList>
    </citation>
    <scope>NUCLEOTIDE SEQUENCE [LARGE SCALE GENOMIC DNA]</scope>
    <source>
        <strain evidence="4 5">DSM 14916</strain>
    </source>
</reference>
<feature type="domain" description="Glycerol-3-phosphate dehydrogenase NAD-dependent N-terminal" evidence="2">
    <location>
        <begin position="5"/>
        <end position="104"/>
    </location>
</feature>
<dbReference type="InterPro" id="IPR003421">
    <property type="entry name" value="Opine_DH"/>
</dbReference>
<dbReference type="SUPFAM" id="SSF51735">
    <property type="entry name" value="NAD(P)-binding Rossmann-fold domains"/>
    <property type="match status" value="1"/>
</dbReference>
<sequence>MTLRIAVLGGGNGSFAAAGDMALAGHEVRLWRRDAAAVAAHKAAGGTIAVKDAKGTHEARLALVTTDMAEALRGAQLILCPAPATAQADIAELLAPCLEDGQVVFLPPGTLGTVLMAHRLHRSGRRPAVAFAETGTLPWLARKRGPHEVAVTVRAVRLPVGVFPLDRAEMALQVIGEAFPGVVEPCGDALSGALMNAGAIIHPPLIVMNAGPLEHFEKWDIHNEGTVPAIRRTTDALDAERMAVREALGYGPPHFPLAHHYAKSGEEWMYGRASHDRLTESGDWRERIILTQHRYMMEDLRLGLSLIISAAALAGVEVPLAKGFSAIGAAIRGEAPDHAGRTLADVGLGGLDREGIGQVLRHGFA</sequence>
<dbReference type="EMBL" id="FQZF01000003">
    <property type="protein sequence ID" value="SHI59377.1"/>
    <property type="molecule type" value="Genomic_DNA"/>
</dbReference>
<evidence type="ECO:0000259" key="2">
    <source>
        <dbReference type="Pfam" id="PF01210"/>
    </source>
</evidence>
<dbReference type="OrthoDB" id="6135265at2"/>
<dbReference type="Gene3D" id="3.40.50.720">
    <property type="entry name" value="NAD(P)-binding Rossmann-like Domain"/>
    <property type="match status" value="1"/>
</dbReference>
<dbReference type="SUPFAM" id="SSF48179">
    <property type="entry name" value="6-phosphogluconate dehydrogenase C-terminal domain-like"/>
    <property type="match status" value="1"/>
</dbReference>
<evidence type="ECO:0000313" key="5">
    <source>
        <dbReference type="Proteomes" id="UP000184387"/>
    </source>
</evidence>
<evidence type="ECO:0000313" key="4">
    <source>
        <dbReference type="EMBL" id="SHI59377.1"/>
    </source>
</evidence>
<dbReference type="AlphaFoldDB" id="A0A1M6CEF2"/>
<gene>
    <name evidence="4" type="ORF">SAMN02745194_00679</name>
</gene>
<dbReference type="Pfam" id="PF02317">
    <property type="entry name" value="Octopine_DH"/>
    <property type="match status" value="1"/>
</dbReference>
<keyword evidence="5" id="KW-1185">Reference proteome</keyword>
<dbReference type="InterPro" id="IPR051729">
    <property type="entry name" value="Opine/Lysopine_DH"/>
</dbReference>
<dbReference type="InterPro" id="IPR036291">
    <property type="entry name" value="NAD(P)-bd_dom_sf"/>
</dbReference>
<dbReference type="PANTHER" id="PTHR38015">
    <property type="entry name" value="BLR6086 PROTEIN"/>
    <property type="match status" value="1"/>
</dbReference>
<dbReference type="InterPro" id="IPR011128">
    <property type="entry name" value="G3P_DH_NAD-dep_N"/>
</dbReference>
<dbReference type="GO" id="GO:0016616">
    <property type="term" value="F:oxidoreductase activity, acting on the CH-OH group of donors, NAD or NADP as acceptor"/>
    <property type="evidence" value="ECO:0007669"/>
    <property type="project" value="InterPro"/>
</dbReference>
<dbReference type="RefSeq" id="WP_073131419.1">
    <property type="nucleotide sequence ID" value="NZ_FQZF01000003.1"/>
</dbReference>
<dbReference type="GO" id="GO:0046168">
    <property type="term" value="P:glycerol-3-phosphate catabolic process"/>
    <property type="evidence" value="ECO:0007669"/>
    <property type="project" value="InterPro"/>
</dbReference>
<dbReference type="Gene3D" id="1.10.1040.10">
    <property type="entry name" value="N-(1-d-carboxylethyl)-l-norvaline Dehydrogenase, domain 2"/>
    <property type="match status" value="1"/>
</dbReference>
<protein>
    <submittedName>
        <fullName evidence="4">Opine dehydrogenase</fullName>
    </submittedName>
</protein>
<dbReference type="InterPro" id="IPR008927">
    <property type="entry name" value="6-PGluconate_DH-like_C_sf"/>
</dbReference>
<dbReference type="PANTHER" id="PTHR38015:SF1">
    <property type="entry name" value="OPINE DEHYDROGENASE DOMAIN-CONTAINING PROTEIN"/>
    <property type="match status" value="1"/>
</dbReference>